<gene>
    <name evidence="3" type="ORF">V5O48_006250</name>
</gene>
<organism evidence="3 4">
    <name type="scientific">Marasmius crinis-equi</name>
    <dbReference type="NCBI Taxonomy" id="585013"/>
    <lineage>
        <taxon>Eukaryota</taxon>
        <taxon>Fungi</taxon>
        <taxon>Dikarya</taxon>
        <taxon>Basidiomycota</taxon>
        <taxon>Agaricomycotina</taxon>
        <taxon>Agaricomycetes</taxon>
        <taxon>Agaricomycetidae</taxon>
        <taxon>Agaricales</taxon>
        <taxon>Marasmiineae</taxon>
        <taxon>Marasmiaceae</taxon>
        <taxon>Marasmius</taxon>
    </lineage>
</organism>
<evidence type="ECO:0000313" key="3">
    <source>
        <dbReference type="EMBL" id="KAL0575716.1"/>
    </source>
</evidence>
<feature type="compositionally biased region" description="Low complexity" evidence="1">
    <location>
        <begin position="106"/>
        <end position="120"/>
    </location>
</feature>
<evidence type="ECO:0000256" key="1">
    <source>
        <dbReference type="SAM" id="MobiDB-lite"/>
    </source>
</evidence>
<keyword evidence="2" id="KW-1133">Transmembrane helix</keyword>
<protein>
    <submittedName>
        <fullName evidence="3">Uncharacterized protein</fullName>
    </submittedName>
</protein>
<evidence type="ECO:0000313" key="4">
    <source>
        <dbReference type="Proteomes" id="UP001465976"/>
    </source>
</evidence>
<feature type="compositionally biased region" description="Basic and acidic residues" evidence="1">
    <location>
        <begin position="63"/>
        <end position="85"/>
    </location>
</feature>
<feature type="region of interest" description="Disordered" evidence="1">
    <location>
        <begin position="97"/>
        <end position="132"/>
    </location>
</feature>
<feature type="transmembrane region" description="Helical" evidence="2">
    <location>
        <begin position="12"/>
        <end position="32"/>
    </location>
</feature>
<dbReference type="EMBL" id="JBAHYK010000280">
    <property type="protein sequence ID" value="KAL0575716.1"/>
    <property type="molecule type" value="Genomic_DNA"/>
</dbReference>
<reference evidence="3 4" key="1">
    <citation type="submission" date="2024-02" db="EMBL/GenBank/DDBJ databases">
        <title>A draft genome for the cacao thread blight pathogen Marasmius crinis-equi.</title>
        <authorList>
            <person name="Cohen S.P."/>
            <person name="Baruah I.K."/>
            <person name="Amoako-Attah I."/>
            <person name="Bukari Y."/>
            <person name="Meinhardt L.W."/>
            <person name="Bailey B.A."/>
        </authorList>
    </citation>
    <scope>NUCLEOTIDE SEQUENCE [LARGE SCALE GENOMIC DNA]</scope>
    <source>
        <strain evidence="3 4">GH-76</strain>
    </source>
</reference>
<keyword evidence="2" id="KW-0812">Transmembrane</keyword>
<evidence type="ECO:0000256" key="2">
    <source>
        <dbReference type="SAM" id="Phobius"/>
    </source>
</evidence>
<keyword evidence="4" id="KW-1185">Reference proteome</keyword>
<name>A0ABR3FK09_9AGAR</name>
<sequence>MGSGQSLLSSEAGVVTVIVVSAIVGYGIGYWAGSKSSKRSNLNEEGEKDHEDVLQAPEYLTENQRHNDRKKEAAKAAKHDREKQRLALLAQHKQALEQERMKQQYSEKSGSGKGMSEGMSATVDNNGRLVWK</sequence>
<dbReference type="Proteomes" id="UP001465976">
    <property type="component" value="Unassembled WGS sequence"/>
</dbReference>
<keyword evidence="2" id="KW-0472">Membrane</keyword>
<comment type="caution">
    <text evidence="3">The sequence shown here is derived from an EMBL/GenBank/DDBJ whole genome shotgun (WGS) entry which is preliminary data.</text>
</comment>
<feature type="compositionally biased region" description="Basic and acidic residues" evidence="1">
    <location>
        <begin position="41"/>
        <end position="53"/>
    </location>
</feature>
<proteinExistence type="predicted"/>
<feature type="region of interest" description="Disordered" evidence="1">
    <location>
        <begin position="31"/>
        <end position="85"/>
    </location>
</feature>
<accession>A0ABR3FK09</accession>